<keyword evidence="3" id="KW-1003">Cell membrane</keyword>
<dbReference type="EMBL" id="KX698636">
    <property type="protein sequence ID" value="APD72592.1"/>
    <property type="molecule type" value="Genomic_DNA"/>
</dbReference>
<feature type="compositionally biased region" description="Basic and acidic residues" evidence="8">
    <location>
        <begin position="428"/>
        <end position="437"/>
    </location>
</feature>
<dbReference type="VEuPathDB" id="TriTrypDB:Tb1125.Tb10.v4.0257"/>
<evidence type="ECO:0000256" key="2">
    <source>
        <dbReference type="ARBA" id="ARBA00004609"/>
    </source>
</evidence>
<dbReference type="GO" id="GO:0005886">
    <property type="term" value="C:plasma membrane"/>
    <property type="evidence" value="ECO:0007669"/>
    <property type="project" value="UniProtKB-SubCell"/>
</dbReference>
<evidence type="ECO:0000256" key="1">
    <source>
        <dbReference type="ARBA" id="ARBA00002523"/>
    </source>
</evidence>
<feature type="compositionally biased region" description="Basic and acidic residues" evidence="8">
    <location>
        <begin position="409"/>
        <end position="419"/>
    </location>
</feature>
<dbReference type="VEuPathDB" id="TriTrypDB:Tb10.v4.0257"/>
<protein>
    <submittedName>
        <fullName evidence="11">Variant surface glycoprotein 1125.41</fullName>
    </submittedName>
</protein>
<keyword evidence="7" id="KW-0449">Lipoprotein</keyword>
<feature type="domain" description="Trypanosome variant surface glycoprotein C-terminal" evidence="10">
    <location>
        <begin position="416"/>
        <end position="489"/>
    </location>
</feature>
<dbReference type="AlphaFoldDB" id="A0A1J0R437"/>
<dbReference type="GO" id="GO:0098552">
    <property type="term" value="C:side of membrane"/>
    <property type="evidence" value="ECO:0007669"/>
    <property type="project" value="UniProtKB-KW"/>
</dbReference>
<evidence type="ECO:0000256" key="9">
    <source>
        <dbReference type="SAM" id="SignalP"/>
    </source>
</evidence>
<feature type="region of interest" description="Disordered" evidence="8">
    <location>
        <begin position="409"/>
        <end position="446"/>
    </location>
</feature>
<sequence>MQTLCFVAAVLTALQGLLAAEEDPAAAKIANGCDVQVYLEAIHKTLANKADAAREDARTNDDRRRKFTIAAAAATDPAHKCLLKAVAGQAAISAAAAASQEKQTQSIILPALTALEELQRLNTAAVALSRLELEFGSTAHRRVDGSGHATISKITAKARSSLICNKGDPGTENKIGGLTPDPSKLLKLPVLQPKTLYKATKLNYLKLTMAGSCSGAHGSYSNWGAAASGCTQATITNLAPAIDITSKLVADATQYKSDDVQLYEQADQTGKCNTANAQASTDTDPHKVAADKICKAMVHRPTSYTPLTLDGPTLSSNEDIKRIAAGCLAQYKDKTKLTTQEQEQLTNFLKEAYTKSETDFKTKFKTLVEKKKVKVKKGDEIKSVDIETIDNEADEQDALARLTAQHVAEKLTEDQKPNTKDQGQSGEKTGEKKDGEKTTGVNCSSHATQDACTKDQNCKWENSACKDSSFLLSKRFTLSVVSAAFVALLL</sequence>
<keyword evidence="9" id="KW-0732">Signal</keyword>
<organism evidence="11">
    <name type="scientific">Trypanosoma brucei</name>
    <dbReference type="NCBI Taxonomy" id="5691"/>
    <lineage>
        <taxon>Eukaryota</taxon>
        <taxon>Discoba</taxon>
        <taxon>Euglenozoa</taxon>
        <taxon>Kinetoplastea</taxon>
        <taxon>Metakinetoplastina</taxon>
        <taxon>Trypanosomatida</taxon>
        <taxon>Trypanosomatidae</taxon>
        <taxon>Trypanosoma</taxon>
    </lineage>
</organism>
<dbReference type="Pfam" id="PF10659">
    <property type="entry name" value="Trypan_glycop_C"/>
    <property type="match status" value="1"/>
</dbReference>
<keyword evidence="4" id="KW-0336">GPI-anchor</keyword>
<name>A0A1J0R437_9TRYP</name>
<accession>A0A1J0R437</accession>
<comment type="function">
    <text evidence="1">VSG forms a coat on the surface of the parasite. The trypanosome evades the immune response of the host by expressing a series of antigenically distinct VSGs from an estimated 1000 VSG genes.</text>
</comment>
<reference evidence="11" key="1">
    <citation type="submission" date="2016-08" db="EMBL/GenBank/DDBJ databases">
        <title>VSG repertoire of Trypanosoma brucei EATRO 1125.</title>
        <authorList>
            <person name="Cross G.A."/>
        </authorList>
    </citation>
    <scope>NUCLEOTIDE SEQUENCE</scope>
    <source>
        <strain evidence="11">EATRO 1125</strain>
    </source>
</reference>
<dbReference type="InterPro" id="IPR019609">
    <property type="entry name" value="Variant_surf_glycoprt_trypan_C"/>
</dbReference>
<evidence type="ECO:0000256" key="3">
    <source>
        <dbReference type="ARBA" id="ARBA00022475"/>
    </source>
</evidence>
<evidence type="ECO:0000313" key="11">
    <source>
        <dbReference type="EMBL" id="APD72592.1"/>
    </source>
</evidence>
<evidence type="ECO:0000256" key="6">
    <source>
        <dbReference type="ARBA" id="ARBA00023180"/>
    </source>
</evidence>
<evidence type="ECO:0000256" key="8">
    <source>
        <dbReference type="SAM" id="MobiDB-lite"/>
    </source>
</evidence>
<dbReference type="VEuPathDB" id="TriTrypDB:Tb427_000301100"/>
<dbReference type="SUPFAM" id="SSF58087">
    <property type="entry name" value="Variant surface glycoprotein (N-terminal domain)"/>
    <property type="match status" value="1"/>
</dbReference>
<evidence type="ECO:0000259" key="10">
    <source>
        <dbReference type="Pfam" id="PF10659"/>
    </source>
</evidence>
<keyword evidence="6" id="KW-0325">Glycoprotein</keyword>
<feature type="signal peptide" evidence="9">
    <location>
        <begin position="1"/>
        <end position="19"/>
    </location>
</feature>
<comment type="subcellular location">
    <subcellularLocation>
        <location evidence="2">Cell membrane</location>
        <topology evidence="2">Lipid-anchor</topology>
        <topology evidence="2">GPI-anchor</topology>
    </subcellularLocation>
</comment>
<evidence type="ECO:0000256" key="7">
    <source>
        <dbReference type="ARBA" id="ARBA00023288"/>
    </source>
</evidence>
<proteinExistence type="predicted"/>
<evidence type="ECO:0000256" key="5">
    <source>
        <dbReference type="ARBA" id="ARBA00023136"/>
    </source>
</evidence>
<evidence type="ECO:0000256" key="4">
    <source>
        <dbReference type="ARBA" id="ARBA00022622"/>
    </source>
</evidence>
<keyword evidence="5" id="KW-0472">Membrane</keyword>
<feature type="chain" id="PRO_5013244086" evidence="9">
    <location>
        <begin position="20"/>
        <end position="490"/>
    </location>
</feature>